<evidence type="ECO:0000256" key="3">
    <source>
        <dbReference type="ARBA" id="ARBA00004906"/>
    </source>
</evidence>
<protein>
    <recommendedName>
        <fullName evidence="6 18">Postreplication repair E3 ubiquitin-protein ligase RAD18</fullName>
        <ecNumber evidence="5 18">2.3.2.27</ecNumber>
    </recommendedName>
    <alternativeName>
        <fullName evidence="18">RING-type E3 ubiquitin transferase RAD18</fullName>
    </alternativeName>
</protein>
<evidence type="ECO:0000256" key="17">
    <source>
        <dbReference type="PROSITE-ProRule" id="PRU01256"/>
    </source>
</evidence>
<comment type="function">
    <text evidence="18">E3 RING-finger protein, member of the UBC2/RAD6 epistasis group. Associates to the E2 ubiquitin conjugating enzyme UBC2/RAD6 to form the UBC2-RAD18 ubiquitin ligase complex involved in postreplicative repair (PRR) of damaged DNA.</text>
</comment>
<dbReference type="GO" id="GO:0097505">
    <property type="term" value="C:Rad6-Rad18 complex"/>
    <property type="evidence" value="ECO:0007669"/>
    <property type="project" value="TreeGrafter"/>
</dbReference>
<dbReference type="Pfam" id="PF13923">
    <property type="entry name" value="zf-C3HC4_2"/>
    <property type="match status" value="1"/>
</dbReference>
<dbReference type="InterPro" id="IPR017907">
    <property type="entry name" value="Znf_RING_CS"/>
</dbReference>
<evidence type="ECO:0000256" key="8">
    <source>
        <dbReference type="ARBA" id="ARBA00022723"/>
    </source>
</evidence>
<feature type="compositionally biased region" description="Low complexity" evidence="19">
    <location>
        <begin position="463"/>
        <end position="481"/>
    </location>
</feature>
<keyword evidence="14 17" id="KW-0234">DNA repair</keyword>
<evidence type="ECO:0000256" key="12">
    <source>
        <dbReference type="ARBA" id="ARBA00022833"/>
    </source>
</evidence>
<dbReference type="InterPro" id="IPR013083">
    <property type="entry name" value="Znf_RING/FYVE/PHD"/>
</dbReference>
<evidence type="ECO:0000256" key="10">
    <source>
        <dbReference type="ARBA" id="ARBA00022771"/>
    </source>
</evidence>
<feature type="region of interest" description="Disordered" evidence="19">
    <location>
        <begin position="399"/>
        <end position="429"/>
    </location>
</feature>
<dbReference type="GO" id="GO:0008270">
    <property type="term" value="F:zinc ion binding"/>
    <property type="evidence" value="ECO:0007669"/>
    <property type="project" value="UniProtKB-KW"/>
</dbReference>
<keyword evidence="7 18" id="KW-0808">Transferase</keyword>
<dbReference type="Proteomes" id="UP000326924">
    <property type="component" value="Unassembled WGS sequence"/>
</dbReference>
<keyword evidence="10 16" id="KW-0863">Zinc-finger</keyword>
<keyword evidence="12 18" id="KW-0862">Zinc</keyword>
<dbReference type="PANTHER" id="PTHR14134:SF2">
    <property type="entry name" value="E3 UBIQUITIN-PROTEIN LIGASE RAD18"/>
    <property type="match status" value="1"/>
</dbReference>
<dbReference type="GO" id="GO:0006301">
    <property type="term" value="P:DNA damage tolerance"/>
    <property type="evidence" value="ECO:0007669"/>
    <property type="project" value="InterPro"/>
</dbReference>
<name>A0A5J5EVP8_9PEZI</name>
<comment type="catalytic activity">
    <reaction evidence="1 18">
        <text>S-ubiquitinyl-[E2 ubiquitin-conjugating enzyme]-L-cysteine + [acceptor protein]-L-lysine = [E2 ubiquitin-conjugating enzyme]-L-cysteine + N(6)-ubiquitinyl-[acceptor protein]-L-lysine.</text>
        <dbReference type="EC" id="2.3.2.27"/>
    </reaction>
</comment>
<feature type="domain" description="RING-type" evidence="20">
    <location>
        <begin position="29"/>
        <end position="67"/>
    </location>
</feature>
<evidence type="ECO:0000256" key="16">
    <source>
        <dbReference type="PROSITE-ProRule" id="PRU00175"/>
    </source>
</evidence>
<dbReference type="PANTHER" id="PTHR14134">
    <property type="entry name" value="E3 UBIQUITIN-PROTEIN LIGASE RAD18"/>
    <property type="match status" value="1"/>
</dbReference>
<comment type="caution">
    <text evidence="23">The sequence shown here is derived from an EMBL/GenBank/DDBJ whole genome shotgun (WGS) entry which is preliminary data.</text>
</comment>
<dbReference type="SMART" id="SM00513">
    <property type="entry name" value="SAP"/>
    <property type="match status" value="1"/>
</dbReference>
<dbReference type="FunCoup" id="A0A5J5EVP8">
    <property type="interactions" value="310"/>
</dbReference>
<evidence type="ECO:0000259" key="22">
    <source>
        <dbReference type="PROSITE" id="PS51908"/>
    </source>
</evidence>
<accession>A0A5J5EVP8</accession>
<dbReference type="FunFam" id="3.30.40.10:FF:000172">
    <property type="entry name" value="E3 ubiquitin-protein ligase RAD18"/>
    <property type="match status" value="1"/>
</dbReference>
<feature type="domain" description="UBZ4-type" evidence="22">
    <location>
        <begin position="161"/>
        <end position="188"/>
    </location>
</feature>
<sequence length="499" mass="55265">MAESTATDPTDWDGTNLPFISSLDAALRCEVCKEFYTAPVMTNCCHTFCSICIRRAFNNDGKCPACRTNGQEYQLRRNTIVQDLLDAFLGCRDKLFHFATKEQDSIFRDERESTPSNPQPSSQSQRPRRRAAAAAAAVKLSDDEKEDLQPVEPAPPPDDGLVACPVCSRRMKVDAINAHVNKCLDNPVPAPSAAPASNPALVTPAVRQLRSTRTATRSGPLFERLPKLTYSMLKDKQLRQKLRELGISDAGSRKLLEERHTEWITIWNANADATYPKSKKEMLDALNSWERAHTRPANNKTKLADWSDDNWAAKNSDDFSSLIEKARANAKRQKIEKVEMEPDSFRKETASAPVPRLSASWTETAIGPSSQPPISAQPNIRNAGMSFSPQPTPSIDAHIDHHPHAQPSVLPTESLMGAQPNGGRPLLRTQPSVTMSLQYHSNLPHVPSMYSPPSQEHRTHAPSQSQPQSRQLSSSAYSSASTVPVTVNINDKRKYESVE</sequence>
<dbReference type="EC" id="2.3.2.27" evidence="5 18"/>
<dbReference type="PROSITE" id="PS51908">
    <property type="entry name" value="ZF_UBZ4"/>
    <property type="match status" value="1"/>
</dbReference>
<dbReference type="InterPro" id="IPR006642">
    <property type="entry name" value="Rad18_UBZ4"/>
</dbReference>
<evidence type="ECO:0000256" key="1">
    <source>
        <dbReference type="ARBA" id="ARBA00000900"/>
    </source>
</evidence>
<feature type="compositionally biased region" description="Basic and acidic residues" evidence="19">
    <location>
        <begin position="490"/>
        <end position="499"/>
    </location>
</feature>
<dbReference type="Gene3D" id="3.30.160.60">
    <property type="entry name" value="Classic Zinc Finger"/>
    <property type="match status" value="1"/>
</dbReference>
<feature type="region of interest" description="Disordered" evidence="19">
    <location>
        <begin position="442"/>
        <end position="499"/>
    </location>
</feature>
<dbReference type="InParanoid" id="A0A5J5EVP8"/>
<evidence type="ECO:0000256" key="18">
    <source>
        <dbReference type="RuleBase" id="RU368093"/>
    </source>
</evidence>
<dbReference type="AlphaFoldDB" id="A0A5J5EVP8"/>
<evidence type="ECO:0000256" key="2">
    <source>
        <dbReference type="ARBA" id="ARBA00004123"/>
    </source>
</evidence>
<dbReference type="PROSITE" id="PS50800">
    <property type="entry name" value="SAP"/>
    <property type="match status" value="1"/>
</dbReference>
<dbReference type="SUPFAM" id="SSF57850">
    <property type="entry name" value="RING/U-box"/>
    <property type="match status" value="1"/>
</dbReference>
<dbReference type="Gene3D" id="3.30.40.10">
    <property type="entry name" value="Zinc/RING finger domain, C3HC4 (zinc finger)"/>
    <property type="match status" value="1"/>
</dbReference>
<evidence type="ECO:0000256" key="19">
    <source>
        <dbReference type="SAM" id="MobiDB-lite"/>
    </source>
</evidence>
<comment type="pathway">
    <text evidence="3 18">Protein modification; protein ubiquitination.</text>
</comment>
<comment type="similarity">
    <text evidence="4 18">Belongs to the RAD18 family.</text>
</comment>
<dbReference type="GO" id="GO:0006513">
    <property type="term" value="P:protein monoubiquitination"/>
    <property type="evidence" value="ECO:0007669"/>
    <property type="project" value="InterPro"/>
</dbReference>
<evidence type="ECO:0000259" key="21">
    <source>
        <dbReference type="PROSITE" id="PS50800"/>
    </source>
</evidence>
<feature type="domain" description="SAP" evidence="21">
    <location>
        <begin position="230"/>
        <end position="264"/>
    </location>
</feature>
<dbReference type="SMART" id="SM00734">
    <property type="entry name" value="ZnF_Rad18"/>
    <property type="match status" value="1"/>
</dbReference>
<organism evidence="23 24">
    <name type="scientific">Sphaerosporella brunnea</name>
    <dbReference type="NCBI Taxonomy" id="1250544"/>
    <lineage>
        <taxon>Eukaryota</taxon>
        <taxon>Fungi</taxon>
        <taxon>Dikarya</taxon>
        <taxon>Ascomycota</taxon>
        <taxon>Pezizomycotina</taxon>
        <taxon>Pezizomycetes</taxon>
        <taxon>Pezizales</taxon>
        <taxon>Pyronemataceae</taxon>
        <taxon>Sphaerosporella</taxon>
    </lineage>
</organism>
<proteinExistence type="inferred from homology"/>
<dbReference type="PROSITE" id="PS50089">
    <property type="entry name" value="ZF_RING_2"/>
    <property type="match status" value="1"/>
</dbReference>
<dbReference type="NCBIfam" id="TIGR00599">
    <property type="entry name" value="rad18"/>
    <property type="match status" value="1"/>
</dbReference>
<evidence type="ECO:0000313" key="23">
    <source>
        <dbReference type="EMBL" id="KAA8904647.1"/>
    </source>
</evidence>
<dbReference type="InterPro" id="IPR003034">
    <property type="entry name" value="SAP_dom"/>
</dbReference>
<evidence type="ECO:0000256" key="9">
    <source>
        <dbReference type="ARBA" id="ARBA00022763"/>
    </source>
</evidence>
<dbReference type="GO" id="GO:0006281">
    <property type="term" value="P:DNA repair"/>
    <property type="evidence" value="ECO:0007669"/>
    <property type="project" value="UniProtKB-KW"/>
</dbReference>
<evidence type="ECO:0000256" key="11">
    <source>
        <dbReference type="ARBA" id="ARBA00022786"/>
    </source>
</evidence>
<evidence type="ECO:0000259" key="20">
    <source>
        <dbReference type="PROSITE" id="PS50089"/>
    </source>
</evidence>
<evidence type="ECO:0000256" key="7">
    <source>
        <dbReference type="ARBA" id="ARBA00022679"/>
    </source>
</evidence>
<dbReference type="PROSITE" id="PS00518">
    <property type="entry name" value="ZF_RING_1"/>
    <property type="match status" value="1"/>
</dbReference>
<dbReference type="Pfam" id="PF02037">
    <property type="entry name" value="SAP"/>
    <property type="match status" value="1"/>
</dbReference>
<keyword evidence="11 18" id="KW-0833">Ubl conjugation pathway</keyword>
<dbReference type="InterPro" id="IPR001841">
    <property type="entry name" value="Znf_RING"/>
</dbReference>
<evidence type="ECO:0000256" key="15">
    <source>
        <dbReference type="ARBA" id="ARBA00023242"/>
    </source>
</evidence>
<keyword evidence="8 18" id="KW-0479">Metal-binding</keyword>
<keyword evidence="24" id="KW-1185">Reference proteome</keyword>
<comment type="subunit">
    <text evidence="18">Interacts with E2 UBC2, forming a complex with ubiquitin ligase activity.</text>
</comment>
<evidence type="ECO:0000256" key="13">
    <source>
        <dbReference type="ARBA" id="ARBA00023125"/>
    </source>
</evidence>
<evidence type="ECO:0000313" key="24">
    <source>
        <dbReference type="Proteomes" id="UP000326924"/>
    </source>
</evidence>
<dbReference type="SMART" id="SM00184">
    <property type="entry name" value="RING"/>
    <property type="match status" value="1"/>
</dbReference>
<dbReference type="EMBL" id="VXIS01000105">
    <property type="protein sequence ID" value="KAA8904647.1"/>
    <property type="molecule type" value="Genomic_DNA"/>
</dbReference>
<reference evidence="23 24" key="1">
    <citation type="submission" date="2019-09" db="EMBL/GenBank/DDBJ databases">
        <title>Draft genome of the ectomycorrhizal ascomycete Sphaerosporella brunnea.</title>
        <authorList>
            <consortium name="DOE Joint Genome Institute"/>
            <person name="Benucci G.M."/>
            <person name="Marozzi G."/>
            <person name="Antonielli L."/>
            <person name="Sanchez S."/>
            <person name="Marco P."/>
            <person name="Wang X."/>
            <person name="Falini L.B."/>
            <person name="Barry K."/>
            <person name="Haridas S."/>
            <person name="Lipzen A."/>
            <person name="Labutti K."/>
            <person name="Grigoriev I.V."/>
            <person name="Murat C."/>
            <person name="Martin F."/>
            <person name="Albertini E."/>
            <person name="Donnini D."/>
            <person name="Bonito G."/>
        </authorList>
    </citation>
    <scope>NUCLEOTIDE SEQUENCE [LARGE SCALE GENOMIC DNA]</scope>
    <source>
        <strain evidence="23 24">Sb_GMNB300</strain>
    </source>
</reference>
<keyword evidence="15 18" id="KW-0539">Nucleus</keyword>
<dbReference type="GO" id="GO:0061630">
    <property type="term" value="F:ubiquitin protein ligase activity"/>
    <property type="evidence" value="ECO:0007669"/>
    <property type="project" value="UniProtKB-UniRule"/>
</dbReference>
<dbReference type="OrthoDB" id="9049620at2759"/>
<evidence type="ECO:0000256" key="4">
    <source>
        <dbReference type="ARBA" id="ARBA00009506"/>
    </source>
</evidence>
<evidence type="ECO:0000256" key="6">
    <source>
        <dbReference type="ARBA" id="ARBA00015551"/>
    </source>
</evidence>
<dbReference type="InterPro" id="IPR039577">
    <property type="entry name" value="Rad18"/>
</dbReference>
<evidence type="ECO:0000256" key="14">
    <source>
        <dbReference type="ARBA" id="ARBA00023204"/>
    </source>
</evidence>
<dbReference type="InterPro" id="IPR004580">
    <property type="entry name" value="Rad18_fungi"/>
</dbReference>
<gene>
    <name evidence="23" type="ORF">FN846DRAFT_907678</name>
</gene>
<keyword evidence="9 17" id="KW-0227">DNA damage</keyword>
<evidence type="ECO:0000256" key="5">
    <source>
        <dbReference type="ARBA" id="ARBA00012483"/>
    </source>
</evidence>
<dbReference type="GO" id="GO:0005634">
    <property type="term" value="C:nucleus"/>
    <property type="evidence" value="ECO:0007669"/>
    <property type="project" value="UniProtKB-SubCell"/>
</dbReference>
<keyword evidence="13 18" id="KW-0238">DNA-binding</keyword>
<dbReference type="GO" id="GO:0003697">
    <property type="term" value="F:single-stranded DNA binding"/>
    <property type="evidence" value="ECO:0007669"/>
    <property type="project" value="UniProtKB-UniRule"/>
</dbReference>
<feature type="region of interest" description="Disordered" evidence="19">
    <location>
        <begin position="106"/>
        <end position="157"/>
    </location>
</feature>
<comment type="subcellular location">
    <subcellularLocation>
        <location evidence="2 18">Nucleus</location>
    </subcellularLocation>
</comment>
<dbReference type="UniPathway" id="UPA00143"/>